<dbReference type="AlphaFoldDB" id="A0A0F9DUQ8"/>
<name>A0A0F9DUQ8_9ZZZZ</name>
<feature type="non-terminal residue" evidence="1">
    <location>
        <position position="1"/>
    </location>
</feature>
<evidence type="ECO:0000313" key="1">
    <source>
        <dbReference type="EMBL" id="KKL65573.1"/>
    </source>
</evidence>
<protein>
    <submittedName>
        <fullName evidence="1">Uncharacterized protein</fullName>
    </submittedName>
</protein>
<accession>A0A0F9DUQ8</accession>
<organism evidence="1">
    <name type="scientific">marine sediment metagenome</name>
    <dbReference type="NCBI Taxonomy" id="412755"/>
    <lineage>
        <taxon>unclassified sequences</taxon>
        <taxon>metagenomes</taxon>
        <taxon>ecological metagenomes</taxon>
    </lineage>
</organism>
<proteinExistence type="predicted"/>
<sequence>IEVSRNLTKSHKDRLALLSRRKEGIAALPQFNFGSGSFRAEVVMVEYVYIELWTHPPNNKPRIGLDAAEALYQWLDEVLHGSDLGE</sequence>
<comment type="caution">
    <text evidence="1">The sequence shown here is derived from an EMBL/GenBank/DDBJ whole genome shotgun (WGS) entry which is preliminary data.</text>
</comment>
<reference evidence="1" key="1">
    <citation type="journal article" date="2015" name="Nature">
        <title>Complex archaea that bridge the gap between prokaryotes and eukaryotes.</title>
        <authorList>
            <person name="Spang A."/>
            <person name="Saw J.H."/>
            <person name="Jorgensen S.L."/>
            <person name="Zaremba-Niedzwiedzka K."/>
            <person name="Martijn J."/>
            <person name="Lind A.E."/>
            <person name="van Eijk R."/>
            <person name="Schleper C."/>
            <person name="Guy L."/>
            <person name="Ettema T.J."/>
        </authorList>
    </citation>
    <scope>NUCLEOTIDE SEQUENCE</scope>
</reference>
<gene>
    <name evidence="1" type="ORF">LCGC14_2153660</name>
</gene>
<dbReference type="EMBL" id="LAZR01027490">
    <property type="protein sequence ID" value="KKL65573.1"/>
    <property type="molecule type" value="Genomic_DNA"/>
</dbReference>